<keyword evidence="5" id="KW-0676">Redox-active center</keyword>
<protein>
    <submittedName>
        <fullName evidence="7">Thioredoxin domain-containing protein</fullName>
    </submittedName>
</protein>
<reference evidence="7 8" key="1">
    <citation type="submission" date="2019-10" db="EMBL/GenBank/DDBJ databases">
        <title>Deinococcus sp. isolated from soil.</title>
        <authorList>
            <person name="Li Y."/>
            <person name="Wang J."/>
        </authorList>
    </citation>
    <scope>NUCLEOTIDE SEQUENCE [LARGE SCALE GENOMIC DNA]</scope>
    <source>
        <strain evidence="7 8">SDU3-2</strain>
    </source>
</reference>
<dbReference type="PROSITE" id="PS51352">
    <property type="entry name" value="THIOREDOXIN_2"/>
    <property type="match status" value="1"/>
</dbReference>
<proteinExistence type="inferred from homology"/>
<name>A0A7X1TT91_9DEIO</name>
<gene>
    <name evidence="7" type="ORF">F8S09_16580</name>
</gene>
<keyword evidence="4" id="KW-1015">Disulfide bond</keyword>
<evidence type="ECO:0000256" key="1">
    <source>
        <dbReference type="ARBA" id="ARBA00005791"/>
    </source>
</evidence>
<dbReference type="RefSeq" id="WP_104992251.1">
    <property type="nucleotide sequence ID" value="NZ_WBSL01000019.1"/>
</dbReference>
<evidence type="ECO:0000313" key="7">
    <source>
        <dbReference type="EMBL" id="MPY68274.1"/>
    </source>
</evidence>
<dbReference type="InterPro" id="IPR012336">
    <property type="entry name" value="Thioredoxin-like_fold"/>
</dbReference>
<dbReference type="Pfam" id="PF13462">
    <property type="entry name" value="Thioredoxin_4"/>
    <property type="match status" value="1"/>
</dbReference>
<dbReference type="AlphaFoldDB" id="A0A7X1TT91"/>
<evidence type="ECO:0000256" key="3">
    <source>
        <dbReference type="ARBA" id="ARBA00023002"/>
    </source>
</evidence>
<feature type="domain" description="Thioredoxin" evidence="6">
    <location>
        <begin position="27"/>
        <end position="218"/>
    </location>
</feature>
<dbReference type="Proteomes" id="UP000484842">
    <property type="component" value="Unassembled WGS sequence"/>
</dbReference>
<keyword evidence="3" id="KW-0560">Oxidoreductase</keyword>
<keyword evidence="8" id="KW-1185">Reference proteome</keyword>
<accession>A0A7X1TT91</accession>
<dbReference type="EMBL" id="WBSL01000019">
    <property type="protein sequence ID" value="MPY68274.1"/>
    <property type="molecule type" value="Genomic_DNA"/>
</dbReference>
<dbReference type="PANTHER" id="PTHR13887:SF14">
    <property type="entry name" value="DISULFIDE BOND FORMATION PROTEIN D"/>
    <property type="match status" value="1"/>
</dbReference>
<dbReference type="InterPro" id="IPR013766">
    <property type="entry name" value="Thioredoxin_domain"/>
</dbReference>
<keyword evidence="2" id="KW-0732">Signal</keyword>
<evidence type="ECO:0000259" key="6">
    <source>
        <dbReference type="PROSITE" id="PS51352"/>
    </source>
</evidence>
<comment type="caution">
    <text evidence="7">The sequence shown here is derived from an EMBL/GenBank/DDBJ whole genome shotgun (WGS) entry which is preliminary data.</text>
</comment>
<dbReference type="InterPro" id="IPR036249">
    <property type="entry name" value="Thioredoxin-like_sf"/>
</dbReference>
<dbReference type="PANTHER" id="PTHR13887">
    <property type="entry name" value="GLUTATHIONE S-TRANSFERASE KAPPA"/>
    <property type="match status" value="1"/>
</dbReference>
<comment type="similarity">
    <text evidence="1">Belongs to the thioredoxin family. DsbA subfamily.</text>
</comment>
<evidence type="ECO:0000256" key="4">
    <source>
        <dbReference type="ARBA" id="ARBA00023157"/>
    </source>
</evidence>
<evidence type="ECO:0000256" key="2">
    <source>
        <dbReference type="ARBA" id="ARBA00022729"/>
    </source>
</evidence>
<evidence type="ECO:0000256" key="5">
    <source>
        <dbReference type="ARBA" id="ARBA00023284"/>
    </source>
</evidence>
<organism evidence="7 8">
    <name type="scientific">Deinococcus terrestris</name>
    <dbReference type="NCBI Taxonomy" id="2651870"/>
    <lineage>
        <taxon>Bacteria</taxon>
        <taxon>Thermotogati</taxon>
        <taxon>Deinococcota</taxon>
        <taxon>Deinococci</taxon>
        <taxon>Deinococcales</taxon>
        <taxon>Deinococcaceae</taxon>
        <taxon>Deinococcus</taxon>
    </lineage>
</organism>
<dbReference type="GO" id="GO:0016491">
    <property type="term" value="F:oxidoreductase activity"/>
    <property type="evidence" value="ECO:0007669"/>
    <property type="project" value="UniProtKB-KW"/>
</dbReference>
<sequence>MTSPRNTVLLLLALGSLAVLATLLVLGAANREAPQSRLTPVQASERLVRTDSPTLGPADAPVTVVEFFDPECESCRAIEPDLMRLLSKYQGQVRLVARYFPLHANSLLAAGTIEAAAQQGEEKRWRMREYLFDKQPEWGEQQTSQKDKFLGYAQDMGLDLGPVEATLGSTAVRDLVERDRQDGEALGVTGTPTFFVNGQPLTQLSVTALEEAIQEALNP</sequence>
<dbReference type="SUPFAM" id="SSF52833">
    <property type="entry name" value="Thioredoxin-like"/>
    <property type="match status" value="1"/>
</dbReference>
<dbReference type="Gene3D" id="3.40.30.10">
    <property type="entry name" value="Glutaredoxin"/>
    <property type="match status" value="1"/>
</dbReference>
<evidence type="ECO:0000313" key="8">
    <source>
        <dbReference type="Proteomes" id="UP000484842"/>
    </source>
</evidence>